<dbReference type="EMBL" id="AKGD01000001">
    <property type="protein sequence ID" value="EIT71448.1"/>
    <property type="molecule type" value="Genomic_DNA"/>
</dbReference>
<name>I8TCR4_9GAMM</name>
<gene>
    <name evidence="2" type="ORF">WQQ_15850</name>
</gene>
<protein>
    <submittedName>
        <fullName evidence="2">Uncharacterized protein</fullName>
    </submittedName>
</protein>
<comment type="caution">
    <text evidence="2">The sequence shown here is derived from an EMBL/GenBank/DDBJ whole genome shotgun (WGS) entry which is preliminary data.</text>
</comment>
<evidence type="ECO:0000256" key="1">
    <source>
        <dbReference type="SAM" id="MobiDB-lite"/>
    </source>
</evidence>
<sequence>MACDVDVPNVNGDIRKKRRNARATPTADGAQKLLIDGHAGDCPHYTDRPTPDRRHPHASILIHPEAPGQPESHVASFDT</sequence>
<feature type="compositionally biased region" description="Basic and acidic residues" evidence="1">
    <location>
        <begin position="38"/>
        <end position="53"/>
    </location>
</feature>
<feature type="region of interest" description="Disordered" evidence="1">
    <location>
        <begin position="16"/>
        <end position="79"/>
    </location>
</feature>
<evidence type="ECO:0000313" key="3">
    <source>
        <dbReference type="Proteomes" id="UP000003704"/>
    </source>
</evidence>
<organism evidence="2 3">
    <name type="scientific">Hydrocarboniphaga effusa AP103</name>
    <dbReference type="NCBI Taxonomy" id="1172194"/>
    <lineage>
        <taxon>Bacteria</taxon>
        <taxon>Pseudomonadati</taxon>
        <taxon>Pseudomonadota</taxon>
        <taxon>Gammaproteobacteria</taxon>
        <taxon>Nevskiales</taxon>
        <taxon>Nevskiaceae</taxon>
        <taxon>Hydrocarboniphaga</taxon>
    </lineage>
</organism>
<keyword evidence="3" id="KW-1185">Reference proteome</keyword>
<proteinExistence type="predicted"/>
<accession>I8TCR4</accession>
<reference evidence="2 3" key="1">
    <citation type="journal article" date="2012" name="J. Bacteriol.">
        <title>Genome Sequence of n-Alkane-Degrading Hydrocarboniphaga effusa Strain AP103T (ATCC BAA-332T).</title>
        <authorList>
            <person name="Chang H.K."/>
            <person name="Zylstra G.J."/>
            <person name="Chae J.C."/>
        </authorList>
    </citation>
    <scope>NUCLEOTIDE SEQUENCE [LARGE SCALE GENOMIC DNA]</scope>
    <source>
        <strain evidence="2 3">AP103</strain>
    </source>
</reference>
<evidence type="ECO:0000313" key="2">
    <source>
        <dbReference type="EMBL" id="EIT71448.1"/>
    </source>
</evidence>
<dbReference type="Proteomes" id="UP000003704">
    <property type="component" value="Unassembled WGS sequence"/>
</dbReference>
<dbReference type="AlphaFoldDB" id="I8TCR4"/>
<dbReference type="STRING" id="1172194.WQQ_15850"/>